<keyword evidence="2 11" id="KW-0813">Transport</keyword>
<dbReference type="PRINTS" id="PR01078">
    <property type="entry name" value="AMINACHANNEL"/>
</dbReference>
<evidence type="ECO:0000256" key="7">
    <source>
        <dbReference type="ARBA" id="ARBA00023065"/>
    </source>
</evidence>
<dbReference type="InterPro" id="IPR001873">
    <property type="entry name" value="ENaC"/>
</dbReference>
<evidence type="ECO:0000256" key="5">
    <source>
        <dbReference type="ARBA" id="ARBA00022989"/>
    </source>
</evidence>
<dbReference type="EMBL" id="CALNXK010000009">
    <property type="protein sequence ID" value="CAH3041334.1"/>
    <property type="molecule type" value="Genomic_DNA"/>
</dbReference>
<keyword evidence="10 11" id="KW-0407">Ion channel</keyword>
<evidence type="ECO:0000256" key="2">
    <source>
        <dbReference type="ARBA" id="ARBA00022448"/>
    </source>
</evidence>
<keyword evidence="3 11" id="KW-0894">Sodium channel</keyword>
<evidence type="ECO:0000256" key="6">
    <source>
        <dbReference type="ARBA" id="ARBA00023053"/>
    </source>
</evidence>
<evidence type="ECO:0000256" key="9">
    <source>
        <dbReference type="ARBA" id="ARBA00023201"/>
    </source>
</evidence>
<organism evidence="13 14">
    <name type="scientific">Porites lobata</name>
    <dbReference type="NCBI Taxonomy" id="104759"/>
    <lineage>
        <taxon>Eukaryota</taxon>
        <taxon>Metazoa</taxon>
        <taxon>Cnidaria</taxon>
        <taxon>Anthozoa</taxon>
        <taxon>Hexacorallia</taxon>
        <taxon>Scleractinia</taxon>
        <taxon>Fungiina</taxon>
        <taxon>Poritidae</taxon>
        <taxon>Porites</taxon>
    </lineage>
</organism>
<keyword evidence="6" id="KW-0915">Sodium</keyword>
<feature type="non-terminal residue" evidence="13">
    <location>
        <position position="1"/>
    </location>
</feature>
<keyword evidence="9 11" id="KW-0739">Sodium transport</keyword>
<sequence>SFSCLPGAVNYTAADSSCERKNDLFNQQAKEHTNSFPEDNEEERPSSLRRLVSNFAASTTAHGVANIAAAKSLPKRMVWLVVTVALYAVLLLMCCQLIVRYKMKPVVSRMEMSFEESLDFPTVTICNLNMLRRNMLSKKAAIDKIVKNIEKRRLEEQANQSNSQLSNKTNRTYPSVETMKINIKELILAKAKTSEDREIFSHVRIDTGSLEKTLLDMTMKNISEDELISLGHGLNEMIKYCRWSYYSCHEGSLKRLWRHFWHWKYGNCYVFNSGLSANGKKLPVITTDTAGPYNGLEMDIFINQKEYSSLTDEAGVRVVLTDQGRMPFPFDEGFSVPTGFSTSVGIRKRYIKRVDPHLNNSCLDETRSAYDSHMDIYGQKYHVNYSCQASSDLLCFTSNFN</sequence>
<comment type="subcellular location">
    <subcellularLocation>
        <location evidence="1">Membrane</location>
        <topology evidence="1">Multi-pass membrane protein</topology>
    </subcellularLocation>
</comment>
<evidence type="ECO:0008006" key="15">
    <source>
        <dbReference type="Google" id="ProtNLM"/>
    </source>
</evidence>
<evidence type="ECO:0000256" key="8">
    <source>
        <dbReference type="ARBA" id="ARBA00023136"/>
    </source>
</evidence>
<evidence type="ECO:0000256" key="4">
    <source>
        <dbReference type="ARBA" id="ARBA00022692"/>
    </source>
</evidence>
<keyword evidence="5 12" id="KW-1133">Transmembrane helix</keyword>
<comment type="caution">
    <text evidence="13">The sequence shown here is derived from an EMBL/GenBank/DDBJ whole genome shotgun (WGS) entry which is preliminary data.</text>
</comment>
<evidence type="ECO:0000313" key="14">
    <source>
        <dbReference type="Proteomes" id="UP001159405"/>
    </source>
</evidence>
<dbReference type="Pfam" id="PF00858">
    <property type="entry name" value="ASC"/>
    <property type="match status" value="1"/>
</dbReference>
<evidence type="ECO:0000256" key="3">
    <source>
        <dbReference type="ARBA" id="ARBA00022461"/>
    </source>
</evidence>
<name>A0ABN8N256_9CNID</name>
<evidence type="ECO:0000256" key="1">
    <source>
        <dbReference type="ARBA" id="ARBA00004141"/>
    </source>
</evidence>
<feature type="transmembrane region" description="Helical" evidence="12">
    <location>
        <begin position="77"/>
        <end position="99"/>
    </location>
</feature>
<comment type="similarity">
    <text evidence="11">Belongs to the amiloride-sensitive sodium channel (TC 1.A.6) family.</text>
</comment>
<dbReference type="PANTHER" id="PTHR11690">
    <property type="entry name" value="AMILORIDE-SENSITIVE SODIUM CHANNEL-RELATED"/>
    <property type="match status" value="1"/>
</dbReference>
<evidence type="ECO:0000256" key="11">
    <source>
        <dbReference type="RuleBase" id="RU000679"/>
    </source>
</evidence>
<dbReference type="PANTHER" id="PTHR11690:SF248">
    <property type="entry name" value="PICKPOCKET 17, ISOFORM A"/>
    <property type="match status" value="1"/>
</dbReference>
<keyword evidence="8 12" id="KW-0472">Membrane</keyword>
<dbReference type="Proteomes" id="UP001159405">
    <property type="component" value="Unassembled WGS sequence"/>
</dbReference>
<evidence type="ECO:0000313" key="13">
    <source>
        <dbReference type="EMBL" id="CAH3041334.1"/>
    </source>
</evidence>
<protein>
    <recommendedName>
        <fullName evidence="15">Amiloride-sensitive sodium channel</fullName>
    </recommendedName>
</protein>
<accession>A0ABN8N256</accession>
<keyword evidence="4 11" id="KW-0812">Transmembrane</keyword>
<reference evidence="13 14" key="1">
    <citation type="submission" date="2022-05" db="EMBL/GenBank/DDBJ databases">
        <authorList>
            <consortium name="Genoscope - CEA"/>
            <person name="William W."/>
        </authorList>
    </citation>
    <scope>NUCLEOTIDE SEQUENCE [LARGE SCALE GENOMIC DNA]</scope>
</reference>
<keyword evidence="7 11" id="KW-0406">Ion transport</keyword>
<evidence type="ECO:0000256" key="10">
    <source>
        <dbReference type="ARBA" id="ARBA00023303"/>
    </source>
</evidence>
<keyword evidence="14" id="KW-1185">Reference proteome</keyword>
<evidence type="ECO:0000256" key="12">
    <source>
        <dbReference type="SAM" id="Phobius"/>
    </source>
</evidence>
<dbReference type="Gene3D" id="2.60.470.10">
    <property type="entry name" value="Acid-sensing ion channels like domains"/>
    <property type="match status" value="1"/>
</dbReference>
<gene>
    <name evidence="13" type="ORF">PLOB_00048195</name>
</gene>
<proteinExistence type="inferred from homology"/>